<comment type="caution">
    <text evidence="1">The sequence shown here is derived from an EMBL/GenBank/DDBJ whole genome shotgun (WGS) entry which is preliminary data.</text>
</comment>
<name>A0AC60PI41_IXOPE</name>
<organism evidence="1 2">
    <name type="scientific">Ixodes persulcatus</name>
    <name type="common">Taiga tick</name>
    <dbReference type="NCBI Taxonomy" id="34615"/>
    <lineage>
        <taxon>Eukaryota</taxon>
        <taxon>Metazoa</taxon>
        <taxon>Ecdysozoa</taxon>
        <taxon>Arthropoda</taxon>
        <taxon>Chelicerata</taxon>
        <taxon>Arachnida</taxon>
        <taxon>Acari</taxon>
        <taxon>Parasitiformes</taxon>
        <taxon>Ixodida</taxon>
        <taxon>Ixodoidea</taxon>
        <taxon>Ixodidae</taxon>
        <taxon>Ixodinae</taxon>
        <taxon>Ixodes</taxon>
    </lineage>
</organism>
<keyword evidence="2" id="KW-1185">Reference proteome</keyword>
<reference evidence="1 2" key="1">
    <citation type="journal article" date="2020" name="Cell">
        <title>Large-Scale Comparative Analyses of Tick Genomes Elucidate Their Genetic Diversity and Vector Capacities.</title>
        <authorList>
            <consortium name="Tick Genome and Microbiome Consortium (TIGMIC)"/>
            <person name="Jia N."/>
            <person name="Wang J."/>
            <person name="Shi W."/>
            <person name="Du L."/>
            <person name="Sun Y."/>
            <person name="Zhan W."/>
            <person name="Jiang J.F."/>
            <person name="Wang Q."/>
            <person name="Zhang B."/>
            <person name="Ji P."/>
            <person name="Bell-Sakyi L."/>
            <person name="Cui X.M."/>
            <person name="Yuan T.T."/>
            <person name="Jiang B.G."/>
            <person name="Yang W.F."/>
            <person name="Lam T.T."/>
            <person name="Chang Q.C."/>
            <person name="Ding S.J."/>
            <person name="Wang X.J."/>
            <person name="Zhu J.G."/>
            <person name="Ruan X.D."/>
            <person name="Zhao L."/>
            <person name="Wei J.T."/>
            <person name="Ye R.Z."/>
            <person name="Que T.C."/>
            <person name="Du C.H."/>
            <person name="Zhou Y.H."/>
            <person name="Cheng J.X."/>
            <person name="Dai P.F."/>
            <person name="Guo W.B."/>
            <person name="Han X.H."/>
            <person name="Huang E.J."/>
            <person name="Li L.F."/>
            <person name="Wei W."/>
            <person name="Gao Y.C."/>
            <person name="Liu J.Z."/>
            <person name="Shao H.Z."/>
            <person name="Wang X."/>
            <person name="Wang C.C."/>
            <person name="Yang T.C."/>
            <person name="Huo Q.B."/>
            <person name="Li W."/>
            <person name="Chen H.Y."/>
            <person name="Chen S.E."/>
            <person name="Zhou L.G."/>
            <person name="Ni X.B."/>
            <person name="Tian J.H."/>
            <person name="Sheng Y."/>
            <person name="Liu T."/>
            <person name="Pan Y.S."/>
            <person name="Xia L.Y."/>
            <person name="Li J."/>
            <person name="Zhao F."/>
            <person name="Cao W.C."/>
        </authorList>
    </citation>
    <scope>NUCLEOTIDE SEQUENCE [LARGE SCALE GENOMIC DNA]</scope>
    <source>
        <strain evidence="1">Iper-2018</strain>
    </source>
</reference>
<gene>
    <name evidence="1" type="ORF">HPB47_003569</name>
</gene>
<proteinExistence type="predicted"/>
<sequence>MAKKSSAGRSAPALPPKGTGAALGKGAARGRGAAAPGRGAASSGRGRGKGMDQDKLTDRLAPPKEKDIERSRLRDIMDKKVVVWDHMMNTEAEDERKAGLEAFKRLGDDEMAMAKRNLSKSKLKELIDLKIHYFDQLANAREEENRVEGLRRFKKVGDDELHLAKMMGPSDKLEDIVKARDEKDKVKKLESIRKQQQLPKVTVSMTDPYTTPQMSARQQLMHIAELEKKATENIAQIVHGIPMQPQQETTAQQHQQMMAQAMMPPPMPPMPPSILPPPGFYPPDFSQFQTIMPGPAMYGNRLPQFSPYAELQPQALNKAVALDIENKLRLLSQLEATRQAIQAQPVGPRTSIAEEIKQNLWRLNNLKMKLIDEILGGKPAEAQFDIMNVPPMTAKSRKDRKIVVELVGPGGPDYEAVTARSEPPAGMRWNKQPQPDGRYSVTAQSETYIDAAPQPVCPTHTCPAYQHCLAHSGRQTPSDTCLDQLQMVFKRPPSDHLKPEVIWERPEVKMYVEKSTMVDHADALKYINSGVTPEDQPVVREVYKRSLTEIGTSPPGFQMMQPNYVTLLPVSILGERQAYGETRMRPQHDIGIIANPYEDDPRFASRGTTLPSRTGPVISKTTVVVNQPPKEPTTQPRPAPQIKVVTIPETARLAAPVRTSSVSDGNKAIHESIERLARSVDDMFDTLSSRTRSRSRAGRRARTFDDEDDEYDDYESRQTPRYGRRHRSSWRRSRDGGDGYDDDDLDGRDDRSYKVRGPRSSYSRPRSRMRPSDEDDLPSLWEWLCRSLCNITDVPRSRSDLRDTRFMQMGTRIGTLIESVIRVSREVIEARRAIQQSGLRGADYIDGIFQAENKLWELIDLEAQLANELAYYRQSDLASDNQYFQGLAQAEDKIRRLIAVETQLAREIGSWRKQSAAQNRPQSKSTIYTTLSRLPSLPSFPGLPAVPTTAYGSTTPATTSVSTVTSPSTTPQSTTPTASATTAAGGSGSTTPSTTTKESKKAKKKSKKKKSKKKKSKSKKSGSKKKKKKSSKSSKKKRKKQKSKSGKSKKKKKRKKKKK</sequence>
<dbReference type="Proteomes" id="UP000805193">
    <property type="component" value="Unassembled WGS sequence"/>
</dbReference>
<dbReference type="EMBL" id="JABSTQ010010521">
    <property type="protein sequence ID" value="KAG0420303.1"/>
    <property type="molecule type" value="Genomic_DNA"/>
</dbReference>
<evidence type="ECO:0000313" key="2">
    <source>
        <dbReference type="Proteomes" id="UP000805193"/>
    </source>
</evidence>
<protein>
    <submittedName>
        <fullName evidence="1">Uncharacterized protein</fullName>
    </submittedName>
</protein>
<accession>A0AC60PI41</accession>
<evidence type="ECO:0000313" key="1">
    <source>
        <dbReference type="EMBL" id="KAG0420303.1"/>
    </source>
</evidence>